<dbReference type="Pfam" id="PF07905">
    <property type="entry name" value="PucR"/>
    <property type="match status" value="1"/>
</dbReference>
<feature type="domain" description="PucR C-terminal helix-turn-helix" evidence="3">
    <location>
        <begin position="472"/>
        <end position="528"/>
    </location>
</feature>
<dbReference type="PANTHER" id="PTHR33744">
    <property type="entry name" value="CARBOHYDRATE DIACID REGULATOR"/>
    <property type="match status" value="1"/>
</dbReference>
<dbReference type="InterPro" id="IPR041522">
    <property type="entry name" value="CdaR_GGDEF"/>
</dbReference>
<dbReference type="Pfam" id="PF13556">
    <property type="entry name" value="HTH_30"/>
    <property type="match status" value="1"/>
</dbReference>
<dbReference type="PANTHER" id="PTHR33744:SF1">
    <property type="entry name" value="DNA-BINDING TRANSCRIPTIONAL ACTIVATOR ADER"/>
    <property type="match status" value="1"/>
</dbReference>
<sequence>MAVTLDWFIHHSQLNNIRLVVGNLQSSGEITSVNILDNPDVLKWFKKNELILTTGYIFKDDPELQRTIIREMKEIGCAGLAVKIKRFFKTIPEPLLDEARKLDFPVIELPFFYGFSEIIHTVYNKLYLQQHQQALQDQQLITELSDAFFQHKDLTCLVKIMADFFGSPVLVTDLSYACLALAAPAAFDSGQLAEAAAVMADRLTEQTMPLTDFSLTLNDRQYLLLASLLPNHLGYLCLLIQSQPAASQAMAVLHKAAQIMALACEQQQVSRPGPANRAHFFLNFLMHHTQATPEETQQICSFYGFNYHKAWVCASFSLQAYSDLQKKKLLTLLQNYCSQTRTDETAVFTCANDSLFCAFFLFSVDSNPVYAINEVRHTARRLCQQAQQLSQLPLPAGISGFHHTLQALHTSFEESLQALALQQRLKQTAPASYFHQIAYHLLLHYYKKDSSQVIESTLQPLLDFDTQNNTDLTATLKVYFQSKFNSSVAAKQLYLHRNTMLHRIEKIKELLHTDLSDMDENFLLYLGLCSWDLRKQK</sequence>
<organism evidence="5 6">
    <name type="scientific">Propionispora vibrioides</name>
    <dbReference type="NCBI Taxonomy" id="112903"/>
    <lineage>
        <taxon>Bacteria</taxon>
        <taxon>Bacillati</taxon>
        <taxon>Bacillota</taxon>
        <taxon>Negativicutes</taxon>
        <taxon>Selenomonadales</taxon>
        <taxon>Sporomusaceae</taxon>
        <taxon>Propionispora</taxon>
    </lineage>
</organism>
<evidence type="ECO:0000259" key="3">
    <source>
        <dbReference type="Pfam" id="PF13556"/>
    </source>
</evidence>
<dbReference type="EMBL" id="FODY01000028">
    <property type="protein sequence ID" value="SEP42637.1"/>
    <property type="molecule type" value="Genomic_DNA"/>
</dbReference>
<gene>
    <name evidence="5" type="ORF">SAMN04490178_12837</name>
</gene>
<dbReference type="Pfam" id="PF17853">
    <property type="entry name" value="GGDEF_2"/>
    <property type="match status" value="1"/>
</dbReference>
<dbReference type="InterPro" id="IPR051448">
    <property type="entry name" value="CdaR-like_regulators"/>
</dbReference>
<accession>A0A1H8XS02</accession>
<evidence type="ECO:0000259" key="2">
    <source>
        <dbReference type="Pfam" id="PF07905"/>
    </source>
</evidence>
<reference evidence="5 6" key="1">
    <citation type="submission" date="2016-10" db="EMBL/GenBank/DDBJ databases">
        <authorList>
            <person name="de Groot N.N."/>
        </authorList>
    </citation>
    <scope>NUCLEOTIDE SEQUENCE [LARGE SCALE GENOMIC DNA]</scope>
    <source>
        <strain evidence="5 6">DSM 13305</strain>
    </source>
</reference>
<feature type="domain" description="CdaR GGDEF-like" evidence="4">
    <location>
        <begin position="292"/>
        <end position="420"/>
    </location>
</feature>
<dbReference type="InterPro" id="IPR012914">
    <property type="entry name" value="PucR_dom"/>
</dbReference>
<dbReference type="Gene3D" id="1.10.10.2840">
    <property type="entry name" value="PucR C-terminal helix-turn-helix domain"/>
    <property type="match status" value="1"/>
</dbReference>
<proteinExistence type="inferred from homology"/>
<comment type="similarity">
    <text evidence="1">Belongs to the CdaR family.</text>
</comment>
<dbReference type="InterPro" id="IPR042070">
    <property type="entry name" value="PucR_C-HTH_sf"/>
</dbReference>
<keyword evidence="6" id="KW-1185">Reference proteome</keyword>
<dbReference type="AlphaFoldDB" id="A0A1H8XS02"/>
<evidence type="ECO:0000259" key="4">
    <source>
        <dbReference type="Pfam" id="PF17853"/>
    </source>
</evidence>
<dbReference type="InterPro" id="IPR025736">
    <property type="entry name" value="PucR_C-HTH_dom"/>
</dbReference>
<dbReference type="STRING" id="112903.SAMN04490178_12837"/>
<name>A0A1H8XS02_9FIRM</name>
<protein>
    <submittedName>
        <fullName evidence="5">PucR C-terminal helix-turn-helix domain-containing protein</fullName>
    </submittedName>
</protein>
<evidence type="ECO:0000313" key="5">
    <source>
        <dbReference type="EMBL" id="SEP42637.1"/>
    </source>
</evidence>
<dbReference type="Proteomes" id="UP000198847">
    <property type="component" value="Unassembled WGS sequence"/>
</dbReference>
<evidence type="ECO:0000313" key="6">
    <source>
        <dbReference type="Proteomes" id="UP000198847"/>
    </source>
</evidence>
<dbReference type="RefSeq" id="WP_177173661.1">
    <property type="nucleotide sequence ID" value="NZ_FODY01000028.1"/>
</dbReference>
<evidence type="ECO:0000256" key="1">
    <source>
        <dbReference type="ARBA" id="ARBA00006754"/>
    </source>
</evidence>
<feature type="domain" description="Purine catabolism PurC-like" evidence="2">
    <location>
        <begin position="10"/>
        <end position="125"/>
    </location>
</feature>